<dbReference type="Proteomes" id="UP000603434">
    <property type="component" value="Unassembled WGS sequence"/>
</dbReference>
<dbReference type="EMBL" id="JACNJH010000096">
    <property type="protein sequence ID" value="MBC8360567.1"/>
    <property type="molecule type" value="Genomic_DNA"/>
</dbReference>
<reference evidence="1 2" key="1">
    <citation type="submission" date="2020-08" db="EMBL/GenBank/DDBJ databases">
        <title>Bridging the membrane lipid divide: bacteria of the FCB group superphylum have the potential to synthesize archaeal ether lipids.</title>
        <authorList>
            <person name="Villanueva L."/>
            <person name="Von Meijenfeldt F.A.B."/>
            <person name="Westbye A.B."/>
            <person name="Yadav S."/>
            <person name="Hopmans E.C."/>
            <person name="Dutilh B.E."/>
            <person name="Sinninghe Damste J.S."/>
        </authorList>
    </citation>
    <scope>NUCLEOTIDE SEQUENCE [LARGE SCALE GENOMIC DNA]</scope>
    <source>
        <strain evidence="1">NIOZ-UU30</strain>
    </source>
</reference>
<dbReference type="NCBIfam" id="TIGR04282">
    <property type="entry name" value="glyco_like_cofC"/>
    <property type="match status" value="1"/>
</dbReference>
<accession>A0A8J6NR98</accession>
<evidence type="ECO:0000313" key="2">
    <source>
        <dbReference type="Proteomes" id="UP000603434"/>
    </source>
</evidence>
<evidence type="ECO:0000313" key="1">
    <source>
        <dbReference type="EMBL" id="MBC8360567.1"/>
    </source>
</evidence>
<organism evidence="1 2">
    <name type="scientific">Candidatus Desulfatibia profunda</name>
    <dbReference type="NCBI Taxonomy" id="2841695"/>
    <lineage>
        <taxon>Bacteria</taxon>
        <taxon>Pseudomonadati</taxon>
        <taxon>Thermodesulfobacteriota</taxon>
        <taxon>Desulfobacteria</taxon>
        <taxon>Desulfobacterales</taxon>
        <taxon>Desulfobacterales incertae sedis</taxon>
        <taxon>Candidatus Desulfatibia</taxon>
    </lineage>
</organism>
<sequence length="232" mass="26009">MTPSHHRNRQCVLVFLKVPQKVSVKTRLAQFLDKDVVVNLYKHFVADILGLLQRGGHHVMICFYPPNARADVAGWLGPDLSLLPQQGRNLGQRMANAFSEAFARGFQQVLLLGTDFPDLPESVVAEAFEHLPQHDAVIGPAVDGGYYLIGFNSDTFSAEIFDDMPWGTADVYQRTLTIFSNNGCKIHVLPKWRDIDTYQDLERFIKTRLQHQTTAVNTAAYLSGIGFPPKIV</sequence>
<dbReference type="SUPFAM" id="SSF53448">
    <property type="entry name" value="Nucleotide-diphospho-sugar transferases"/>
    <property type="match status" value="1"/>
</dbReference>
<dbReference type="InterPro" id="IPR029044">
    <property type="entry name" value="Nucleotide-diphossugar_trans"/>
</dbReference>
<dbReference type="InterPro" id="IPR018641">
    <property type="entry name" value="Trfase_1_rSAM/seldom-assoc"/>
</dbReference>
<dbReference type="PANTHER" id="PTHR36529">
    <property type="entry name" value="SLL1095 PROTEIN"/>
    <property type="match status" value="1"/>
</dbReference>
<proteinExistence type="predicted"/>
<dbReference type="AlphaFoldDB" id="A0A8J6NR98"/>
<gene>
    <name evidence="1" type="ORF">H8E23_04135</name>
</gene>
<dbReference type="Gene3D" id="3.90.550.10">
    <property type="entry name" value="Spore Coat Polysaccharide Biosynthesis Protein SpsA, Chain A"/>
    <property type="match status" value="1"/>
</dbReference>
<name>A0A8J6NR98_9BACT</name>
<dbReference type="PANTHER" id="PTHR36529:SF1">
    <property type="entry name" value="GLYCOSYLTRANSFERASE"/>
    <property type="match status" value="1"/>
</dbReference>
<dbReference type="Pfam" id="PF09837">
    <property type="entry name" value="DUF2064"/>
    <property type="match status" value="1"/>
</dbReference>
<protein>
    <submittedName>
        <fullName evidence="1">TIGR04282 family arsenosugar biosynthesis glycosyltransferase</fullName>
    </submittedName>
</protein>
<comment type="caution">
    <text evidence="1">The sequence shown here is derived from an EMBL/GenBank/DDBJ whole genome shotgun (WGS) entry which is preliminary data.</text>
</comment>